<dbReference type="KEGG" id="lgi:LOTGIDRAFT_171045"/>
<dbReference type="Proteomes" id="UP000030746">
    <property type="component" value="Unassembled WGS sequence"/>
</dbReference>
<feature type="region of interest" description="Disordered" evidence="1">
    <location>
        <begin position="217"/>
        <end position="265"/>
    </location>
</feature>
<protein>
    <submittedName>
        <fullName evidence="2">Uncharacterized protein</fullName>
    </submittedName>
</protein>
<accession>V4BEI4</accession>
<proteinExistence type="predicted"/>
<feature type="compositionally biased region" description="Polar residues" evidence="1">
    <location>
        <begin position="441"/>
        <end position="450"/>
    </location>
</feature>
<feature type="compositionally biased region" description="Low complexity" evidence="1">
    <location>
        <begin position="313"/>
        <end position="325"/>
    </location>
</feature>
<feature type="compositionally biased region" description="Acidic residues" evidence="1">
    <location>
        <begin position="24"/>
        <end position="35"/>
    </location>
</feature>
<dbReference type="RefSeq" id="XP_009045153.1">
    <property type="nucleotide sequence ID" value="XM_009046905.1"/>
</dbReference>
<feature type="region of interest" description="Disordered" evidence="1">
    <location>
        <begin position="121"/>
        <end position="152"/>
    </location>
</feature>
<sequence length="450" mass="49805">MTWNRRQSNPTRLSSSHLTRIFEEENDQEDSDQEVFYENQSSDGRYKDARSPRRTQSYRECTGASYSSQNARPHHNAYRRYSDNIDVPETLNDSAQSWSQLTQKAESFSDTPAKRNIRSNSMFVGNSTSGRSPSLLSQAEASSNSDIDSNLRRSSMQSDAILTGWNRSNKSASIFENMDIKSTSPNPIRAVLMQYEVSKRTVPLNLKRSLTKPVPMKAFRNDPMDVSSSGNVLASDSSCETGCDSQSQNTSQCSSVSPNTSDQNIQSDKIMEHIPRGFGSVDSGFDHQSKVSPCILNSNDCDKPNPRNCGSQNQNHPNVNVVNNNRDSPKPTSSTPVGTPKHIKYNSIASDDSLFTPSSYSSFCSSNLSSVSFNSTARLPCASIDEGFIESPPLSPDHSQSFYSFHDSPDGKQSKLCVSDSHEGLKVSHKVVQKQKIKEIPSNSRTQTEV</sequence>
<feature type="region of interest" description="Disordered" evidence="1">
    <location>
        <begin position="305"/>
        <end position="341"/>
    </location>
</feature>
<evidence type="ECO:0000313" key="2">
    <source>
        <dbReference type="EMBL" id="ESP04207.1"/>
    </source>
</evidence>
<dbReference type="GeneID" id="20241631"/>
<dbReference type="CTD" id="20241631"/>
<dbReference type="HOGENOM" id="CLU_608724_0_0_1"/>
<feature type="region of interest" description="Disordered" evidence="1">
    <location>
        <begin position="1"/>
        <end position="75"/>
    </location>
</feature>
<dbReference type="AlphaFoldDB" id="V4BEI4"/>
<organism evidence="2 3">
    <name type="scientific">Lottia gigantea</name>
    <name type="common">Giant owl limpet</name>
    <dbReference type="NCBI Taxonomy" id="225164"/>
    <lineage>
        <taxon>Eukaryota</taxon>
        <taxon>Metazoa</taxon>
        <taxon>Spiralia</taxon>
        <taxon>Lophotrochozoa</taxon>
        <taxon>Mollusca</taxon>
        <taxon>Gastropoda</taxon>
        <taxon>Patellogastropoda</taxon>
        <taxon>Lottioidea</taxon>
        <taxon>Lottiidae</taxon>
        <taxon>Lottia</taxon>
    </lineage>
</organism>
<dbReference type="EMBL" id="KB199861">
    <property type="protein sequence ID" value="ESP04207.1"/>
    <property type="molecule type" value="Genomic_DNA"/>
</dbReference>
<feature type="compositionally biased region" description="Polar residues" evidence="1">
    <location>
        <begin position="226"/>
        <end position="265"/>
    </location>
</feature>
<reference evidence="2 3" key="1">
    <citation type="journal article" date="2013" name="Nature">
        <title>Insights into bilaterian evolution from three spiralian genomes.</title>
        <authorList>
            <person name="Simakov O."/>
            <person name="Marletaz F."/>
            <person name="Cho S.J."/>
            <person name="Edsinger-Gonzales E."/>
            <person name="Havlak P."/>
            <person name="Hellsten U."/>
            <person name="Kuo D.H."/>
            <person name="Larsson T."/>
            <person name="Lv J."/>
            <person name="Arendt D."/>
            <person name="Savage R."/>
            <person name="Osoegawa K."/>
            <person name="de Jong P."/>
            <person name="Grimwood J."/>
            <person name="Chapman J.A."/>
            <person name="Shapiro H."/>
            <person name="Aerts A."/>
            <person name="Otillar R.P."/>
            <person name="Terry A.Y."/>
            <person name="Boore J.L."/>
            <person name="Grigoriev I.V."/>
            <person name="Lindberg D.R."/>
            <person name="Seaver E.C."/>
            <person name="Weisblat D.A."/>
            <person name="Putnam N.H."/>
            <person name="Rokhsar D.S."/>
        </authorList>
    </citation>
    <scope>NUCLEOTIDE SEQUENCE [LARGE SCALE GENOMIC DNA]</scope>
</reference>
<keyword evidence="3" id="KW-1185">Reference proteome</keyword>
<evidence type="ECO:0000256" key="1">
    <source>
        <dbReference type="SAM" id="MobiDB-lite"/>
    </source>
</evidence>
<evidence type="ECO:0000313" key="3">
    <source>
        <dbReference type="Proteomes" id="UP000030746"/>
    </source>
</evidence>
<name>V4BEI4_LOTGI</name>
<feature type="region of interest" description="Disordered" evidence="1">
    <location>
        <begin position="390"/>
        <end position="450"/>
    </location>
</feature>
<feature type="compositionally biased region" description="Polar residues" evidence="1">
    <location>
        <begin position="54"/>
        <end position="71"/>
    </location>
</feature>
<gene>
    <name evidence="2" type="ORF">LOTGIDRAFT_171045</name>
</gene>
<feature type="compositionally biased region" description="Polar residues" evidence="1">
    <location>
        <begin position="1"/>
        <end position="18"/>
    </location>
</feature>